<dbReference type="EMBL" id="CM023475">
    <property type="protein sequence ID" value="KAH7945091.1"/>
    <property type="molecule type" value="Genomic_DNA"/>
</dbReference>
<organism evidence="1 2">
    <name type="scientific">Dermacentor silvarum</name>
    <name type="common">Tick</name>
    <dbReference type="NCBI Taxonomy" id="543639"/>
    <lineage>
        <taxon>Eukaryota</taxon>
        <taxon>Metazoa</taxon>
        <taxon>Ecdysozoa</taxon>
        <taxon>Arthropoda</taxon>
        <taxon>Chelicerata</taxon>
        <taxon>Arachnida</taxon>
        <taxon>Acari</taxon>
        <taxon>Parasitiformes</taxon>
        <taxon>Ixodida</taxon>
        <taxon>Ixodoidea</taxon>
        <taxon>Ixodidae</taxon>
        <taxon>Rhipicephalinae</taxon>
        <taxon>Dermacentor</taxon>
    </lineage>
</organism>
<proteinExistence type="predicted"/>
<accession>A0ACB8CJG4</accession>
<keyword evidence="2" id="KW-1185">Reference proteome</keyword>
<evidence type="ECO:0000313" key="1">
    <source>
        <dbReference type="EMBL" id="KAH7945091.1"/>
    </source>
</evidence>
<evidence type="ECO:0000313" key="2">
    <source>
        <dbReference type="Proteomes" id="UP000821865"/>
    </source>
</evidence>
<name>A0ACB8CJG4_DERSI</name>
<gene>
    <name evidence="1" type="ORF">HPB49_006797</name>
</gene>
<dbReference type="Proteomes" id="UP000821865">
    <property type="component" value="Chromosome 6"/>
</dbReference>
<reference evidence="1" key="1">
    <citation type="submission" date="2020-05" db="EMBL/GenBank/DDBJ databases">
        <title>Large-scale comparative analyses of tick genomes elucidate their genetic diversity and vector capacities.</title>
        <authorList>
            <person name="Jia N."/>
            <person name="Wang J."/>
            <person name="Shi W."/>
            <person name="Du L."/>
            <person name="Sun Y."/>
            <person name="Zhan W."/>
            <person name="Jiang J."/>
            <person name="Wang Q."/>
            <person name="Zhang B."/>
            <person name="Ji P."/>
            <person name="Sakyi L.B."/>
            <person name="Cui X."/>
            <person name="Yuan T."/>
            <person name="Jiang B."/>
            <person name="Yang W."/>
            <person name="Lam T.T.-Y."/>
            <person name="Chang Q."/>
            <person name="Ding S."/>
            <person name="Wang X."/>
            <person name="Zhu J."/>
            <person name="Ruan X."/>
            <person name="Zhao L."/>
            <person name="Wei J."/>
            <person name="Que T."/>
            <person name="Du C."/>
            <person name="Cheng J."/>
            <person name="Dai P."/>
            <person name="Han X."/>
            <person name="Huang E."/>
            <person name="Gao Y."/>
            <person name="Liu J."/>
            <person name="Shao H."/>
            <person name="Ye R."/>
            <person name="Li L."/>
            <person name="Wei W."/>
            <person name="Wang X."/>
            <person name="Wang C."/>
            <person name="Yang T."/>
            <person name="Huo Q."/>
            <person name="Li W."/>
            <person name="Guo W."/>
            <person name="Chen H."/>
            <person name="Zhou L."/>
            <person name="Ni X."/>
            <person name="Tian J."/>
            <person name="Zhou Y."/>
            <person name="Sheng Y."/>
            <person name="Liu T."/>
            <person name="Pan Y."/>
            <person name="Xia L."/>
            <person name="Li J."/>
            <person name="Zhao F."/>
            <person name="Cao W."/>
        </authorList>
    </citation>
    <scope>NUCLEOTIDE SEQUENCE</scope>
    <source>
        <strain evidence="1">Dsil-2018</strain>
    </source>
</reference>
<sequence length="321" mass="35988">MTGLIYVAWRTRAHFSRARNACRTQNCSSLRCLGCAFPQVNRDDASLEILNSTAHVKWTYADSLKDICRGSLAPVHYVIAVSSLPSAAYQRHIIRADLWYIRNASSSVKLIFFTGRPKNPALLARVKTERDSNADLVLSDFDGVPESASLATLVLLRWVAEFCTAAPFVIKITDRGRVNARFLQASYDLNVKLAEEFDMFGSFVSLHGEACSEPAAQHSVRRCPERDGFLSGCAYMLTRRVVRPLLKASGTHPPVLPEDVYVTGTLAEAIGARRGEAASFEGCYYSYVKPMPFVPQSAFYWLRDRMRIFVAKLTLLWQEMQ</sequence>
<protein>
    <submittedName>
        <fullName evidence="1">Uncharacterized protein</fullName>
    </submittedName>
</protein>
<comment type="caution">
    <text evidence="1">The sequence shown here is derived from an EMBL/GenBank/DDBJ whole genome shotgun (WGS) entry which is preliminary data.</text>
</comment>